<dbReference type="RefSeq" id="WP_045672164.1">
    <property type="nucleotide sequence ID" value="NZ_CP011058.1"/>
</dbReference>
<dbReference type="OrthoDB" id="2223488at2"/>
<gene>
    <name evidence="2" type="ORF">VN24_21930</name>
</gene>
<keyword evidence="3" id="KW-1185">Reference proteome</keyword>
<dbReference type="KEGG" id="pbj:VN24_21930"/>
<proteinExistence type="predicted"/>
<feature type="transmembrane region" description="Helical" evidence="1">
    <location>
        <begin position="81"/>
        <end position="98"/>
    </location>
</feature>
<accession>A0A0D5NN65</accession>
<name>A0A0D5NN65_9BACL</name>
<protein>
    <recommendedName>
        <fullName evidence="4">PEGA domain-containing protein</fullName>
    </recommendedName>
</protein>
<dbReference type="AlphaFoldDB" id="A0A0D5NN65"/>
<sequence>MNSQSLLELKRLSQFVNKLRDFKIIINDSEVGIIKDGNIKEIRLEPGEYEIYLKIDWCRSNKYRFTISENEKIKLECGSPLTGSRIIIPFLIFFYISIGKNRYLYIKKNND</sequence>
<evidence type="ECO:0008006" key="4">
    <source>
        <dbReference type="Google" id="ProtNLM"/>
    </source>
</evidence>
<reference evidence="3" key="2">
    <citation type="submission" date="2015-03" db="EMBL/GenBank/DDBJ databases">
        <title>Genome sequence of Paenibacillus beijingensis strain DSM 24997T.</title>
        <authorList>
            <person name="Kwak Y."/>
            <person name="Shin J.-H."/>
        </authorList>
    </citation>
    <scope>NUCLEOTIDE SEQUENCE [LARGE SCALE GENOMIC DNA]</scope>
    <source>
        <strain evidence="3">DSM 24997</strain>
    </source>
</reference>
<reference evidence="2 3" key="1">
    <citation type="journal article" date="2015" name="J. Biotechnol.">
        <title>Complete genome sequence of Paenibacillus beijingensis 7188(T) (=DSM 24997(T)), a novel rhizobacterium from jujube garden soil.</title>
        <authorList>
            <person name="Kwak Y."/>
            <person name="Shin J.H."/>
        </authorList>
    </citation>
    <scope>NUCLEOTIDE SEQUENCE [LARGE SCALE GENOMIC DNA]</scope>
    <source>
        <strain evidence="2 3">DSM 24997</strain>
    </source>
</reference>
<evidence type="ECO:0000313" key="2">
    <source>
        <dbReference type="EMBL" id="AJY76739.1"/>
    </source>
</evidence>
<dbReference type="HOGENOM" id="CLU_176103_0_0_9"/>
<keyword evidence="1" id="KW-0812">Transmembrane</keyword>
<keyword evidence="1" id="KW-1133">Transmembrane helix</keyword>
<dbReference type="Proteomes" id="UP000032633">
    <property type="component" value="Chromosome"/>
</dbReference>
<evidence type="ECO:0000313" key="3">
    <source>
        <dbReference type="Proteomes" id="UP000032633"/>
    </source>
</evidence>
<keyword evidence="1" id="KW-0472">Membrane</keyword>
<dbReference type="PATRIC" id="fig|1126833.4.peg.4817"/>
<dbReference type="EMBL" id="CP011058">
    <property type="protein sequence ID" value="AJY76739.1"/>
    <property type="molecule type" value="Genomic_DNA"/>
</dbReference>
<organism evidence="2 3">
    <name type="scientific">Paenibacillus beijingensis</name>
    <dbReference type="NCBI Taxonomy" id="1126833"/>
    <lineage>
        <taxon>Bacteria</taxon>
        <taxon>Bacillati</taxon>
        <taxon>Bacillota</taxon>
        <taxon>Bacilli</taxon>
        <taxon>Bacillales</taxon>
        <taxon>Paenibacillaceae</taxon>
        <taxon>Paenibacillus</taxon>
    </lineage>
</organism>
<evidence type="ECO:0000256" key="1">
    <source>
        <dbReference type="SAM" id="Phobius"/>
    </source>
</evidence>